<feature type="region of interest" description="Disordered" evidence="10">
    <location>
        <begin position="135"/>
        <end position="155"/>
    </location>
</feature>
<dbReference type="EMBL" id="BNAP01000036">
    <property type="protein sequence ID" value="GHH03246.1"/>
    <property type="molecule type" value="Genomic_DNA"/>
</dbReference>
<comment type="subunit">
    <text evidence="9">F-type ATPases have 2 components, CF(1) - the catalytic core - and CF(0) - the membrane proton channel. CF(1) has five subunits: alpha(3), beta(3), gamma(1), delta(1), epsilon(1). CF(0) has three main subunits: a, b and c.</text>
</comment>
<dbReference type="GO" id="GO:0012505">
    <property type="term" value="C:endomembrane system"/>
    <property type="evidence" value="ECO:0007669"/>
    <property type="project" value="UniProtKB-SubCell"/>
</dbReference>
<dbReference type="HAMAP" id="MF_00530">
    <property type="entry name" value="ATP_synth_epsil_bac"/>
    <property type="match status" value="1"/>
</dbReference>
<organism evidence="12 13">
    <name type="scientific">Pseudodonghicola xiamenensis</name>
    <dbReference type="NCBI Taxonomy" id="337702"/>
    <lineage>
        <taxon>Bacteria</taxon>
        <taxon>Pseudomonadati</taxon>
        <taxon>Pseudomonadota</taxon>
        <taxon>Alphaproteobacteria</taxon>
        <taxon>Rhodobacterales</taxon>
        <taxon>Paracoccaceae</taxon>
        <taxon>Pseudodonghicola</taxon>
    </lineage>
</organism>
<evidence type="ECO:0000256" key="8">
    <source>
        <dbReference type="ARBA" id="ARBA00023196"/>
    </source>
</evidence>
<dbReference type="GO" id="GO:0046933">
    <property type="term" value="F:proton-transporting ATP synthase activity, rotational mechanism"/>
    <property type="evidence" value="ECO:0007669"/>
    <property type="project" value="UniProtKB-UniRule"/>
</dbReference>
<reference evidence="12" key="2">
    <citation type="submission" date="2020-09" db="EMBL/GenBank/DDBJ databases">
        <authorList>
            <person name="Sun Q."/>
            <person name="Zhou Y."/>
        </authorList>
    </citation>
    <scope>NUCLEOTIDE SEQUENCE</scope>
    <source>
        <strain evidence="12">CGMCC 1.7081</strain>
    </source>
</reference>
<name>A0A8J3HCC0_9RHOB</name>
<keyword evidence="9" id="KW-1003">Cell membrane</keyword>
<dbReference type="CDD" id="cd12152">
    <property type="entry name" value="F1-ATPase_delta"/>
    <property type="match status" value="1"/>
</dbReference>
<dbReference type="Proteomes" id="UP000611500">
    <property type="component" value="Unassembled WGS sequence"/>
</dbReference>
<dbReference type="AlphaFoldDB" id="A0A8J3HCC0"/>
<reference evidence="12" key="1">
    <citation type="journal article" date="2014" name="Int. J. Syst. Evol. Microbiol.">
        <title>Complete genome sequence of Corynebacterium casei LMG S-19264T (=DSM 44701T), isolated from a smear-ripened cheese.</title>
        <authorList>
            <consortium name="US DOE Joint Genome Institute (JGI-PGF)"/>
            <person name="Walter F."/>
            <person name="Albersmeier A."/>
            <person name="Kalinowski J."/>
            <person name="Ruckert C."/>
        </authorList>
    </citation>
    <scope>NUCLEOTIDE SEQUENCE</scope>
    <source>
        <strain evidence="12">CGMCC 1.7081</strain>
    </source>
</reference>
<evidence type="ECO:0000256" key="5">
    <source>
        <dbReference type="ARBA" id="ARBA00022781"/>
    </source>
</evidence>
<accession>A0A8J3HCC0</accession>
<dbReference type="RefSeq" id="WP_051312646.1">
    <property type="nucleotide sequence ID" value="NZ_BNAP01000036.1"/>
</dbReference>
<comment type="similarity">
    <text evidence="3 9">Belongs to the ATPase epsilon chain family.</text>
</comment>
<keyword evidence="5 9" id="KW-0375">Hydrogen ion transport</keyword>
<dbReference type="InterPro" id="IPR036771">
    <property type="entry name" value="ATPsynth_dsu/esu_N"/>
</dbReference>
<keyword evidence="6 9" id="KW-0406">Ion transport</keyword>
<dbReference type="InterPro" id="IPR020546">
    <property type="entry name" value="ATP_synth_F1_dsu/esu_N"/>
</dbReference>
<evidence type="ECO:0000259" key="11">
    <source>
        <dbReference type="Pfam" id="PF02823"/>
    </source>
</evidence>
<proteinExistence type="inferred from homology"/>
<feature type="compositionally biased region" description="Gly residues" evidence="10">
    <location>
        <begin position="145"/>
        <end position="155"/>
    </location>
</feature>
<dbReference type="Gene3D" id="2.60.15.10">
    <property type="entry name" value="F0F1 ATP synthase delta/epsilon subunit, N-terminal"/>
    <property type="match status" value="1"/>
</dbReference>
<evidence type="ECO:0000313" key="12">
    <source>
        <dbReference type="EMBL" id="GHH03246.1"/>
    </source>
</evidence>
<keyword evidence="8 9" id="KW-0139">CF(1)</keyword>
<comment type="subcellular location">
    <subcellularLocation>
        <location evidence="9">Cell membrane</location>
        <topology evidence="9">Peripheral membrane protein</topology>
    </subcellularLocation>
    <subcellularLocation>
        <location evidence="2">Endomembrane system</location>
        <topology evidence="2">Peripheral membrane protein</topology>
    </subcellularLocation>
</comment>
<evidence type="ECO:0000256" key="6">
    <source>
        <dbReference type="ARBA" id="ARBA00023065"/>
    </source>
</evidence>
<comment type="caution">
    <text evidence="12">The sequence shown here is derived from an EMBL/GenBank/DDBJ whole genome shotgun (WGS) entry which is preliminary data.</text>
</comment>
<evidence type="ECO:0000256" key="9">
    <source>
        <dbReference type="HAMAP-Rule" id="MF_00530"/>
    </source>
</evidence>
<comment type="function">
    <text evidence="1 9">Produces ATP from ADP in the presence of a proton gradient across the membrane.</text>
</comment>
<evidence type="ECO:0000256" key="7">
    <source>
        <dbReference type="ARBA" id="ARBA00023136"/>
    </source>
</evidence>
<keyword evidence="4 9" id="KW-0813">Transport</keyword>
<keyword evidence="9" id="KW-0066">ATP synthesis</keyword>
<gene>
    <name evidence="12" type="primary">atpC2</name>
    <name evidence="9" type="synonym">atpC</name>
    <name evidence="12" type="ORF">GCM10010961_41240</name>
</gene>
<evidence type="ECO:0000313" key="13">
    <source>
        <dbReference type="Proteomes" id="UP000611500"/>
    </source>
</evidence>
<evidence type="ECO:0000256" key="1">
    <source>
        <dbReference type="ARBA" id="ARBA00003543"/>
    </source>
</evidence>
<protein>
    <recommendedName>
        <fullName evidence="9">ATP synthase epsilon chain</fullName>
    </recommendedName>
    <alternativeName>
        <fullName evidence="9">ATP synthase F1 sector epsilon subunit</fullName>
    </alternativeName>
    <alternativeName>
        <fullName evidence="9">F-ATPase epsilon subunit</fullName>
    </alternativeName>
</protein>
<dbReference type="SUPFAM" id="SSF51344">
    <property type="entry name" value="Epsilon subunit of F1F0-ATP synthase N-terminal domain"/>
    <property type="match status" value="1"/>
</dbReference>
<dbReference type="GO" id="GO:0045259">
    <property type="term" value="C:proton-transporting ATP synthase complex"/>
    <property type="evidence" value="ECO:0007669"/>
    <property type="project" value="UniProtKB-KW"/>
</dbReference>
<dbReference type="GO" id="GO:0005886">
    <property type="term" value="C:plasma membrane"/>
    <property type="evidence" value="ECO:0007669"/>
    <property type="project" value="UniProtKB-SubCell"/>
</dbReference>
<evidence type="ECO:0000256" key="2">
    <source>
        <dbReference type="ARBA" id="ARBA00004184"/>
    </source>
</evidence>
<evidence type="ECO:0000256" key="10">
    <source>
        <dbReference type="SAM" id="MobiDB-lite"/>
    </source>
</evidence>
<evidence type="ECO:0000256" key="4">
    <source>
        <dbReference type="ARBA" id="ARBA00022448"/>
    </source>
</evidence>
<keyword evidence="13" id="KW-1185">Reference proteome</keyword>
<dbReference type="GO" id="GO:0005524">
    <property type="term" value="F:ATP binding"/>
    <property type="evidence" value="ECO:0007669"/>
    <property type="project" value="UniProtKB-UniRule"/>
</dbReference>
<sequence>MRLIVTTPTSVVATVEDVAHIRAEDASGAFGILPGHADFVTVLPTSVVTWRDKAGAESFVVVRGGVLTVSDGTLTEIAARGATSDHDLATLGEEALKQLEQSEETEDESWTADTRLHLAAMRQIERMLLAQRGVDTPLPRLDQGTRGGHGQGAVE</sequence>
<dbReference type="Pfam" id="PF02823">
    <property type="entry name" value="ATP-synt_DE_N"/>
    <property type="match status" value="1"/>
</dbReference>
<feature type="domain" description="ATP synthase F1 complex delta/epsilon subunit N-terminal" evidence="11">
    <location>
        <begin position="1"/>
        <end position="75"/>
    </location>
</feature>
<dbReference type="InterPro" id="IPR001469">
    <property type="entry name" value="ATP_synth_F1_dsu/esu"/>
</dbReference>
<evidence type="ECO:0000256" key="3">
    <source>
        <dbReference type="ARBA" id="ARBA00005712"/>
    </source>
</evidence>
<keyword evidence="7 9" id="KW-0472">Membrane</keyword>